<dbReference type="EMBL" id="BARW01031285">
    <property type="protein sequence ID" value="GAJ14775.1"/>
    <property type="molecule type" value="Genomic_DNA"/>
</dbReference>
<dbReference type="InterPro" id="IPR035437">
    <property type="entry name" value="SNase_OB-fold_sf"/>
</dbReference>
<reference evidence="5" key="1">
    <citation type="journal article" date="2014" name="Front. Microbiol.">
        <title>High frequency of phylogenetically diverse reductive dehalogenase-homologous genes in deep subseafloor sedimentary metagenomes.</title>
        <authorList>
            <person name="Kawai M."/>
            <person name="Futagami T."/>
            <person name="Toyoda A."/>
            <person name="Takaki Y."/>
            <person name="Nishi S."/>
            <person name="Hori S."/>
            <person name="Arai W."/>
            <person name="Tsubouchi T."/>
            <person name="Morono Y."/>
            <person name="Uchiyama I."/>
            <person name="Ito T."/>
            <person name="Fujiyama A."/>
            <person name="Inagaki F."/>
            <person name="Takami H."/>
        </authorList>
    </citation>
    <scope>NUCLEOTIDE SEQUENCE</scope>
    <source>
        <strain evidence="5">Expedition CK06-06</strain>
    </source>
</reference>
<organism evidence="5">
    <name type="scientific">marine sediment metagenome</name>
    <dbReference type="NCBI Taxonomy" id="412755"/>
    <lineage>
        <taxon>unclassified sequences</taxon>
        <taxon>metagenomes</taxon>
        <taxon>ecological metagenomes</taxon>
    </lineage>
</organism>
<dbReference type="Gene3D" id="2.40.50.90">
    <property type="match status" value="1"/>
</dbReference>
<dbReference type="GO" id="GO:0016787">
    <property type="term" value="F:hydrolase activity"/>
    <property type="evidence" value="ECO:0007669"/>
    <property type="project" value="UniProtKB-KW"/>
</dbReference>
<dbReference type="SMART" id="SM00318">
    <property type="entry name" value="SNc"/>
    <property type="match status" value="1"/>
</dbReference>
<evidence type="ECO:0000313" key="5">
    <source>
        <dbReference type="EMBL" id="GAJ14775.1"/>
    </source>
</evidence>
<keyword evidence="1" id="KW-0540">Nuclease</keyword>
<dbReference type="PANTHER" id="PTHR12302:SF3">
    <property type="entry name" value="SERINE_THREONINE-PROTEIN KINASE 31"/>
    <property type="match status" value="1"/>
</dbReference>
<evidence type="ECO:0000259" key="4">
    <source>
        <dbReference type="PROSITE" id="PS50830"/>
    </source>
</evidence>
<sequence>MFIWLDHSPIRRKWQRQPKSEEQRKAYDFEKYHAKTFTVVKVVDGDTIDIDIPDGNNNHTRIRLWGIDTPETKNPKLGVMYFGPQAADFATELTLRKNVTVYLEKHRTRGYYGRLLAYVQLPDKRFLNKVLLSEGFAYADLRFRHNSYNKYKQLEASARSRKKGLWEKVTRDQLPEWLQRMKPNLRNK</sequence>
<evidence type="ECO:0000256" key="1">
    <source>
        <dbReference type="ARBA" id="ARBA00022722"/>
    </source>
</evidence>
<proteinExistence type="predicted"/>
<evidence type="ECO:0000256" key="3">
    <source>
        <dbReference type="ARBA" id="ARBA00022801"/>
    </source>
</evidence>
<feature type="domain" description="TNase-like" evidence="4">
    <location>
        <begin position="33"/>
        <end position="168"/>
    </location>
</feature>
<dbReference type="PANTHER" id="PTHR12302">
    <property type="entry name" value="EBNA2 BINDING PROTEIN P100"/>
    <property type="match status" value="1"/>
</dbReference>
<dbReference type="Pfam" id="PF00565">
    <property type="entry name" value="SNase"/>
    <property type="match status" value="1"/>
</dbReference>
<protein>
    <recommendedName>
        <fullName evidence="4">TNase-like domain-containing protein</fullName>
    </recommendedName>
</protein>
<evidence type="ECO:0000256" key="2">
    <source>
        <dbReference type="ARBA" id="ARBA00022759"/>
    </source>
</evidence>
<dbReference type="GO" id="GO:0004519">
    <property type="term" value="F:endonuclease activity"/>
    <property type="evidence" value="ECO:0007669"/>
    <property type="project" value="UniProtKB-KW"/>
</dbReference>
<keyword evidence="2" id="KW-0255">Endonuclease</keyword>
<gene>
    <name evidence="5" type="ORF">S12H4_49802</name>
</gene>
<comment type="caution">
    <text evidence="5">The sequence shown here is derived from an EMBL/GenBank/DDBJ whole genome shotgun (WGS) entry which is preliminary data.</text>
</comment>
<dbReference type="AlphaFoldDB" id="X1VVP0"/>
<dbReference type="InterPro" id="IPR016071">
    <property type="entry name" value="Staphylococal_nuclease_OB-fold"/>
</dbReference>
<dbReference type="SUPFAM" id="SSF50199">
    <property type="entry name" value="Staphylococcal nuclease"/>
    <property type="match status" value="1"/>
</dbReference>
<dbReference type="PROSITE" id="PS50830">
    <property type="entry name" value="TNASE_3"/>
    <property type="match status" value="1"/>
</dbReference>
<keyword evidence="3" id="KW-0378">Hydrolase</keyword>
<accession>X1VVP0</accession>
<name>X1VVP0_9ZZZZ</name>